<organism evidence="2 3">
    <name type="scientific">Methylobacterium oryzae</name>
    <dbReference type="NCBI Taxonomy" id="334852"/>
    <lineage>
        <taxon>Bacteria</taxon>
        <taxon>Pseudomonadati</taxon>
        <taxon>Pseudomonadota</taxon>
        <taxon>Alphaproteobacteria</taxon>
        <taxon>Hyphomicrobiales</taxon>
        <taxon>Methylobacteriaceae</taxon>
        <taxon>Methylobacterium</taxon>
    </lineage>
</organism>
<dbReference type="Proteomes" id="UP001355206">
    <property type="component" value="Unassembled WGS sequence"/>
</dbReference>
<proteinExistence type="predicted"/>
<feature type="signal peptide" evidence="1">
    <location>
        <begin position="1"/>
        <end position="22"/>
    </location>
</feature>
<dbReference type="PROSITE" id="PS51257">
    <property type="entry name" value="PROKAR_LIPOPROTEIN"/>
    <property type="match status" value="1"/>
</dbReference>
<sequence>MKLRFLALAGALALACAAPAEAQQARVFSGCAGPVLTSGDGTGFVVDAIGKLCITTGGSASFSVARTSGIGTTGVQVSAADPANRRTVSNIGSVACEIMPSAGAYGTGYPLAAGQAFTFDDAGRTKAAIFVACSAAGGSVAVMSY</sequence>
<evidence type="ECO:0000313" key="2">
    <source>
        <dbReference type="EMBL" id="MEE7491097.1"/>
    </source>
</evidence>
<gene>
    <name evidence="2" type="ORF">MOTC310_11745</name>
</gene>
<evidence type="ECO:0000256" key="1">
    <source>
        <dbReference type="SAM" id="SignalP"/>
    </source>
</evidence>
<keyword evidence="1" id="KW-0732">Signal</keyword>
<evidence type="ECO:0000313" key="3">
    <source>
        <dbReference type="Proteomes" id="UP001355206"/>
    </source>
</evidence>
<comment type="caution">
    <text evidence="2">The sequence shown here is derived from an EMBL/GenBank/DDBJ whole genome shotgun (WGS) entry which is preliminary data.</text>
</comment>
<protein>
    <recommendedName>
        <fullName evidence="4">Secreted protein</fullName>
    </recommendedName>
</protein>
<name>A0ABU7TMU2_9HYPH</name>
<evidence type="ECO:0008006" key="4">
    <source>
        <dbReference type="Google" id="ProtNLM"/>
    </source>
</evidence>
<reference evidence="2 3" key="1">
    <citation type="journal article" date="2012" name="Genet. Mol. Biol.">
        <title>Analysis of 16S rRNA and mxaF genes revealing insights into Methylobacterium niche-specific plant association.</title>
        <authorList>
            <person name="Dourado M.N."/>
            <person name="Andreote F.D."/>
            <person name="Dini-Andreote F."/>
            <person name="Conti R."/>
            <person name="Araujo J.M."/>
            <person name="Araujo W.L."/>
        </authorList>
    </citation>
    <scope>NUCLEOTIDE SEQUENCE [LARGE SCALE GENOMIC DNA]</scope>
    <source>
        <strain evidence="2 3">TC3-10</strain>
    </source>
</reference>
<dbReference type="EMBL" id="MLCA01000006">
    <property type="protein sequence ID" value="MEE7491097.1"/>
    <property type="molecule type" value="Genomic_DNA"/>
</dbReference>
<keyword evidence="3" id="KW-1185">Reference proteome</keyword>
<dbReference type="RefSeq" id="WP_331301883.1">
    <property type="nucleotide sequence ID" value="NZ_MLCA01000006.1"/>
</dbReference>
<feature type="chain" id="PRO_5045687528" description="Secreted protein" evidence="1">
    <location>
        <begin position="23"/>
        <end position="145"/>
    </location>
</feature>
<accession>A0ABU7TMU2</accession>